<proteinExistence type="predicted"/>
<name>A0ABW0EHU0_9PSEU</name>
<dbReference type="Proteomes" id="UP001596157">
    <property type="component" value="Unassembled WGS sequence"/>
</dbReference>
<dbReference type="EMBL" id="JBHSKF010000001">
    <property type="protein sequence ID" value="MFC5285660.1"/>
    <property type="molecule type" value="Genomic_DNA"/>
</dbReference>
<sequence length="150" mass="16871">MEPGSVRNADGWFRLMVETDLAPGLRALGLSGSDRHYRLVTDTHRAEISIVQAPARQDTTRFTLSLGVTPTDEWTNQRRIRPYLTHSQPGWRAPIGQVVLVGSGVPIGDLWWQVRAGRPFSRISKEILNLVKEFALPAMRAQIKDRTTGR</sequence>
<accession>A0ABW0EHU0</accession>
<reference evidence="2" key="1">
    <citation type="journal article" date="2019" name="Int. J. Syst. Evol. Microbiol.">
        <title>The Global Catalogue of Microorganisms (GCM) 10K type strain sequencing project: providing services to taxonomists for standard genome sequencing and annotation.</title>
        <authorList>
            <consortium name="The Broad Institute Genomics Platform"/>
            <consortium name="The Broad Institute Genome Sequencing Center for Infectious Disease"/>
            <person name="Wu L."/>
            <person name="Ma J."/>
        </authorList>
    </citation>
    <scope>NUCLEOTIDE SEQUENCE [LARGE SCALE GENOMIC DNA]</scope>
    <source>
        <strain evidence="2">CCUG 59778</strain>
    </source>
</reference>
<organism evidence="1 2">
    <name type="scientific">Actinokineospora guangxiensis</name>
    <dbReference type="NCBI Taxonomy" id="1490288"/>
    <lineage>
        <taxon>Bacteria</taxon>
        <taxon>Bacillati</taxon>
        <taxon>Actinomycetota</taxon>
        <taxon>Actinomycetes</taxon>
        <taxon>Pseudonocardiales</taxon>
        <taxon>Pseudonocardiaceae</taxon>
        <taxon>Actinokineospora</taxon>
    </lineage>
</organism>
<evidence type="ECO:0000313" key="2">
    <source>
        <dbReference type="Proteomes" id="UP001596157"/>
    </source>
</evidence>
<keyword evidence="2" id="KW-1185">Reference proteome</keyword>
<gene>
    <name evidence="1" type="ORF">ACFPM7_01230</name>
</gene>
<protein>
    <submittedName>
        <fullName evidence="1">Uncharacterized protein</fullName>
    </submittedName>
</protein>
<dbReference type="RefSeq" id="WP_378242797.1">
    <property type="nucleotide sequence ID" value="NZ_JBHSKF010000001.1"/>
</dbReference>
<comment type="caution">
    <text evidence="1">The sequence shown here is derived from an EMBL/GenBank/DDBJ whole genome shotgun (WGS) entry which is preliminary data.</text>
</comment>
<evidence type="ECO:0000313" key="1">
    <source>
        <dbReference type="EMBL" id="MFC5285660.1"/>
    </source>
</evidence>